<dbReference type="InterPro" id="IPR003406">
    <property type="entry name" value="Glyco_trans_14"/>
</dbReference>
<proteinExistence type="predicted"/>
<dbReference type="EMBL" id="OX459118">
    <property type="protein sequence ID" value="CAI9088670.1"/>
    <property type="molecule type" value="Genomic_DNA"/>
</dbReference>
<evidence type="ECO:0000256" key="3">
    <source>
        <dbReference type="ARBA" id="ARBA00022679"/>
    </source>
</evidence>
<dbReference type="GO" id="GO:0016020">
    <property type="term" value="C:membrane"/>
    <property type="evidence" value="ECO:0007669"/>
    <property type="project" value="UniProtKB-SubCell"/>
</dbReference>
<organism evidence="6 7">
    <name type="scientific">Oldenlandia corymbosa var. corymbosa</name>
    <dbReference type="NCBI Taxonomy" id="529605"/>
    <lineage>
        <taxon>Eukaryota</taxon>
        <taxon>Viridiplantae</taxon>
        <taxon>Streptophyta</taxon>
        <taxon>Embryophyta</taxon>
        <taxon>Tracheophyta</taxon>
        <taxon>Spermatophyta</taxon>
        <taxon>Magnoliopsida</taxon>
        <taxon>eudicotyledons</taxon>
        <taxon>Gunneridae</taxon>
        <taxon>Pentapetalae</taxon>
        <taxon>asterids</taxon>
        <taxon>lamiids</taxon>
        <taxon>Gentianales</taxon>
        <taxon>Rubiaceae</taxon>
        <taxon>Rubioideae</taxon>
        <taxon>Spermacoceae</taxon>
        <taxon>Hedyotis-Oldenlandia complex</taxon>
        <taxon>Oldenlandia</taxon>
    </lineage>
</organism>
<evidence type="ECO:0000256" key="4">
    <source>
        <dbReference type="ARBA" id="ARBA00023136"/>
    </source>
</evidence>
<dbReference type="PANTHER" id="PTHR45719:SF7">
    <property type="entry name" value="OS01G0201100 PROTEIN"/>
    <property type="match status" value="1"/>
</dbReference>
<keyword evidence="5" id="KW-0325">Glycoprotein</keyword>
<dbReference type="PANTHER" id="PTHR45719">
    <property type="entry name" value="GLYCOSYLTRANSFERASE"/>
    <property type="match status" value="1"/>
</dbReference>
<keyword evidence="7" id="KW-1185">Reference proteome</keyword>
<sequence length="258" mass="29079">MVSSVLHGCAILLKKHKDWDWFISLSPSDYPLVTQDDLLHSFSGLKRDLNFVEHTSHLGWKEAGRAKPLIVDPGIYQNTKSDFFQVSPPNRPLPTAFRLFTGSSSRLCLSSVRLSRTLLMHYTNFITSCQGYFQTVICNSLEFVPTVVNSDLHYISWDTPPKQHPHTLNINDTAKMVASGAPFARKFKRNHIVLDKIDAELLGRKNGSFTPGGWCAGKPRCSMVRNPIKLKPGPGAKRLTHILARLVYSAEFKDRQCK</sequence>
<evidence type="ECO:0000256" key="1">
    <source>
        <dbReference type="ARBA" id="ARBA00004606"/>
    </source>
</evidence>
<gene>
    <name evidence="6" type="ORF">OLC1_LOCUS1191</name>
</gene>
<dbReference type="InterPro" id="IPR044610">
    <property type="entry name" value="GLCAT14A/B/C"/>
</dbReference>
<reference evidence="6" key="1">
    <citation type="submission" date="2023-03" db="EMBL/GenBank/DDBJ databases">
        <authorList>
            <person name="Julca I."/>
        </authorList>
    </citation>
    <scope>NUCLEOTIDE SEQUENCE</scope>
</reference>
<keyword evidence="2" id="KW-0328">Glycosyltransferase</keyword>
<name>A0AAV1BZL6_OLDCO</name>
<evidence type="ECO:0000256" key="5">
    <source>
        <dbReference type="ARBA" id="ARBA00023180"/>
    </source>
</evidence>
<protein>
    <submittedName>
        <fullName evidence="6">OLC1v1023070C1</fullName>
    </submittedName>
</protein>
<evidence type="ECO:0000256" key="2">
    <source>
        <dbReference type="ARBA" id="ARBA00022676"/>
    </source>
</evidence>
<comment type="subcellular location">
    <subcellularLocation>
        <location evidence="1">Membrane</location>
        <topology evidence="1">Single-pass type II membrane protein</topology>
    </subcellularLocation>
</comment>
<keyword evidence="3" id="KW-0808">Transferase</keyword>
<dbReference type="AlphaFoldDB" id="A0AAV1BZL6"/>
<dbReference type="Pfam" id="PF02485">
    <property type="entry name" value="Branch"/>
    <property type="match status" value="1"/>
</dbReference>
<evidence type="ECO:0000313" key="7">
    <source>
        <dbReference type="Proteomes" id="UP001161247"/>
    </source>
</evidence>
<evidence type="ECO:0000313" key="6">
    <source>
        <dbReference type="EMBL" id="CAI9088670.1"/>
    </source>
</evidence>
<dbReference type="GO" id="GO:0015020">
    <property type="term" value="F:glucuronosyltransferase activity"/>
    <property type="evidence" value="ECO:0007669"/>
    <property type="project" value="InterPro"/>
</dbReference>
<accession>A0AAV1BZL6</accession>
<dbReference type="Proteomes" id="UP001161247">
    <property type="component" value="Chromosome 1"/>
</dbReference>
<keyword evidence="4" id="KW-0472">Membrane</keyword>